<dbReference type="EMBL" id="CP046956">
    <property type="protein sequence ID" value="QTM99829.1"/>
    <property type="molecule type" value="Genomic_DNA"/>
</dbReference>
<evidence type="ECO:0000313" key="1">
    <source>
        <dbReference type="EMBL" id="QTM99829.1"/>
    </source>
</evidence>
<protein>
    <submittedName>
        <fullName evidence="1">Uncharacterized protein</fullName>
    </submittedName>
</protein>
<proteinExistence type="predicted"/>
<dbReference type="RefSeq" id="WP_209364999.1">
    <property type="nucleotide sequence ID" value="NZ_CP046956.1"/>
</dbReference>
<organism evidence="1 2">
    <name type="scientific">Sediminibacillus dalangtanensis</name>
    <dbReference type="NCBI Taxonomy" id="2729421"/>
    <lineage>
        <taxon>Bacteria</taxon>
        <taxon>Bacillati</taxon>
        <taxon>Bacillota</taxon>
        <taxon>Bacilli</taxon>
        <taxon>Bacillales</taxon>
        <taxon>Bacillaceae</taxon>
        <taxon>Sediminibacillus</taxon>
    </lineage>
</organism>
<name>A0ABX7VSA3_9BACI</name>
<dbReference type="Proteomes" id="UP000665043">
    <property type="component" value="Chromosome"/>
</dbReference>
<keyword evidence="2" id="KW-1185">Reference proteome</keyword>
<sequence length="62" mass="6867">MRSFLIACSIIITAGMIFQKRFKILNALLAVNTLRKLAVTVSMNIPYIRSKIMPAILGRSAS</sequence>
<accession>A0ABX7VSA3</accession>
<gene>
    <name evidence="1" type="ORF">ERJ70_11280</name>
</gene>
<reference evidence="1 2" key="1">
    <citation type="submission" date="2019-12" db="EMBL/GenBank/DDBJ databases">
        <title>The whole genome sequencing of a strain isolated from a Mars analog, Dalangtan Playa.</title>
        <authorList>
            <person name="Huang T."/>
        </authorList>
    </citation>
    <scope>NUCLEOTIDE SEQUENCE [LARGE SCALE GENOMIC DNA]</scope>
    <source>
        <strain evidence="1 2">DP4-553-S</strain>
    </source>
</reference>
<evidence type="ECO:0000313" key="2">
    <source>
        <dbReference type="Proteomes" id="UP000665043"/>
    </source>
</evidence>